<evidence type="ECO:0000259" key="5">
    <source>
        <dbReference type="PROSITE" id="PS51635"/>
    </source>
</evidence>
<comment type="caution">
    <text evidence="6">The sequence shown here is derived from an EMBL/GenBank/DDBJ whole genome shotgun (WGS) entry which is preliminary data.</text>
</comment>
<reference evidence="6" key="1">
    <citation type="submission" date="2020-12" db="EMBL/GenBank/DDBJ databases">
        <title>Methylobrevis albus sp. nov., isolated from fresh water lack sediment.</title>
        <authorList>
            <person name="Zou Q."/>
        </authorList>
    </citation>
    <scope>NUCLEOTIDE SEQUENCE</scope>
    <source>
        <strain evidence="6">L22</strain>
    </source>
</reference>
<dbReference type="Proteomes" id="UP000631694">
    <property type="component" value="Unassembled WGS sequence"/>
</dbReference>
<feature type="active site" description="Nucleophile" evidence="4">
    <location>
        <position position="41"/>
    </location>
</feature>
<dbReference type="Pfam" id="PF01734">
    <property type="entry name" value="Patatin"/>
    <property type="match status" value="1"/>
</dbReference>
<dbReference type="SUPFAM" id="SSF52151">
    <property type="entry name" value="FabD/lysophospholipase-like"/>
    <property type="match status" value="1"/>
</dbReference>
<evidence type="ECO:0000313" key="7">
    <source>
        <dbReference type="Proteomes" id="UP000631694"/>
    </source>
</evidence>
<gene>
    <name evidence="6" type="ORF">I5731_10120</name>
</gene>
<dbReference type="InterPro" id="IPR002641">
    <property type="entry name" value="PNPLA_dom"/>
</dbReference>
<dbReference type="PANTHER" id="PTHR14226">
    <property type="entry name" value="NEUROPATHY TARGET ESTERASE/SWISS CHEESE D.MELANOGASTER"/>
    <property type="match status" value="1"/>
</dbReference>
<evidence type="ECO:0000256" key="3">
    <source>
        <dbReference type="ARBA" id="ARBA00023098"/>
    </source>
</evidence>
<dbReference type="GO" id="GO:0016787">
    <property type="term" value="F:hydrolase activity"/>
    <property type="evidence" value="ECO:0007669"/>
    <property type="project" value="UniProtKB-UniRule"/>
</dbReference>
<keyword evidence="3 4" id="KW-0443">Lipid metabolism</keyword>
<dbReference type="InterPro" id="IPR050301">
    <property type="entry name" value="NTE"/>
</dbReference>
<organism evidence="6 7">
    <name type="scientific">Methylobrevis albus</name>
    <dbReference type="NCBI Taxonomy" id="2793297"/>
    <lineage>
        <taxon>Bacteria</taxon>
        <taxon>Pseudomonadati</taxon>
        <taxon>Pseudomonadota</taxon>
        <taxon>Alphaproteobacteria</taxon>
        <taxon>Hyphomicrobiales</taxon>
        <taxon>Pleomorphomonadaceae</taxon>
        <taxon>Methylobrevis</taxon>
    </lineage>
</organism>
<feature type="short sequence motif" description="GXGXXG" evidence="4">
    <location>
        <begin position="12"/>
        <end position="17"/>
    </location>
</feature>
<dbReference type="PANTHER" id="PTHR14226:SF29">
    <property type="entry name" value="NEUROPATHY TARGET ESTERASE SWS"/>
    <property type="match status" value="1"/>
</dbReference>
<keyword evidence="7" id="KW-1185">Reference proteome</keyword>
<dbReference type="RefSeq" id="WP_197311267.1">
    <property type="nucleotide sequence ID" value="NZ_JADZLT010000050.1"/>
</dbReference>
<feature type="short sequence motif" description="DGA/G" evidence="4">
    <location>
        <begin position="167"/>
        <end position="169"/>
    </location>
</feature>
<evidence type="ECO:0000256" key="1">
    <source>
        <dbReference type="ARBA" id="ARBA00022801"/>
    </source>
</evidence>
<dbReference type="InterPro" id="IPR016035">
    <property type="entry name" value="Acyl_Trfase/lysoPLipase"/>
</dbReference>
<dbReference type="Gene3D" id="3.40.1090.10">
    <property type="entry name" value="Cytosolic phospholipase A2 catalytic domain"/>
    <property type="match status" value="2"/>
</dbReference>
<dbReference type="EMBL" id="JADZLT010000050">
    <property type="protein sequence ID" value="MBH0238178.1"/>
    <property type="molecule type" value="Genomic_DNA"/>
</dbReference>
<feature type="active site" description="Proton acceptor" evidence="4">
    <location>
        <position position="167"/>
    </location>
</feature>
<accession>A0A931MWY7</accession>
<sequence length="293" mass="30834">MSTPRIGLALGGGGARGLAHIHVLEALDELGLPPVAITGCSIGAIIGAAYAAGLGGRGVREVVTATFRNSGEVWGRLWQLRPKRIADLLGTGLTQFDALHTVEIFLPPEIPETFEALSIPFSVVAADFYGCREVEIASGPLRAGIAASIAIPVLFRPVEIDGTVYIDGGVVNPLPFDRLPADVDLVIAVDVVGEPLRNAARAYPSASEAVFGASQILMQSLMTEKLKSRQPDVLVRPPIDAFRVLDFMKAAAILKSTAAVKDEVKRKVEAALEARVAGDAAAELVSAGRERTP</sequence>
<evidence type="ECO:0000256" key="2">
    <source>
        <dbReference type="ARBA" id="ARBA00022963"/>
    </source>
</evidence>
<dbReference type="PROSITE" id="PS51635">
    <property type="entry name" value="PNPLA"/>
    <property type="match status" value="1"/>
</dbReference>
<proteinExistence type="predicted"/>
<evidence type="ECO:0000256" key="4">
    <source>
        <dbReference type="PROSITE-ProRule" id="PRU01161"/>
    </source>
</evidence>
<protein>
    <submittedName>
        <fullName evidence="6">Patatin-like phospholipase family protein</fullName>
    </submittedName>
</protein>
<feature type="short sequence motif" description="GXSXG" evidence="4">
    <location>
        <begin position="39"/>
        <end position="43"/>
    </location>
</feature>
<dbReference type="GO" id="GO:0016042">
    <property type="term" value="P:lipid catabolic process"/>
    <property type="evidence" value="ECO:0007669"/>
    <property type="project" value="UniProtKB-UniRule"/>
</dbReference>
<keyword evidence="2 4" id="KW-0442">Lipid degradation</keyword>
<dbReference type="AlphaFoldDB" id="A0A931MWY7"/>
<evidence type="ECO:0000313" key="6">
    <source>
        <dbReference type="EMBL" id="MBH0238178.1"/>
    </source>
</evidence>
<feature type="domain" description="PNPLA" evidence="5">
    <location>
        <begin position="8"/>
        <end position="180"/>
    </location>
</feature>
<keyword evidence="1 4" id="KW-0378">Hydrolase</keyword>
<name>A0A931MWY7_9HYPH</name>